<dbReference type="KEGG" id="gba:J421_6245"/>
<evidence type="ECO:0000313" key="9">
    <source>
        <dbReference type="Proteomes" id="UP000019151"/>
    </source>
</evidence>
<dbReference type="Proteomes" id="UP000019151">
    <property type="component" value="Plasmid 2"/>
</dbReference>
<dbReference type="InterPro" id="IPR033985">
    <property type="entry name" value="SusD-like_N"/>
</dbReference>
<dbReference type="Pfam" id="PF07980">
    <property type="entry name" value="SusD_RagB"/>
    <property type="match status" value="1"/>
</dbReference>
<protein>
    <submittedName>
        <fullName evidence="8">RagB/SusD domain-containing protein</fullName>
    </submittedName>
</protein>
<evidence type="ECO:0000256" key="5">
    <source>
        <dbReference type="ARBA" id="ARBA00023237"/>
    </source>
</evidence>
<keyword evidence="4" id="KW-0472">Membrane</keyword>
<feature type="domain" description="SusD-like N-terminal" evidence="7">
    <location>
        <begin position="51"/>
        <end position="222"/>
    </location>
</feature>
<keyword evidence="8" id="KW-0614">Plasmid</keyword>
<name>W0RU03_9BACT</name>
<feature type="domain" description="RagB/SusD" evidence="6">
    <location>
        <begin position="366"/>
        <end position="509"/>
    </location>
</feature>
<evidence type="ECO:0000256" key="1">
    <source>
        <dbReference type="ARBA" id="ARBA00004442"/>
    </source>
</evidence>
<dbReference type="HOGENOM" id="CLU_015553_1_2_0"/>
<dbReference type="Gene3D" id="1.25.40.390">
    <property type="match status" value="1"/>
</dbReference>
<dbReference type="InParanoid" id="W0RU03"/>
<dbReference type="EMBL" id="CP007130">
    <property type="protein sequence ID" value="AHG93780.1"/>
    <property type="molecule type" value="Genomic_DNA"/>
</dbReference>
<dbReference type="RefSeq" id="WP_025415071.1">
    <property type="nucleotide sequence ID" value="NZ_CP007130.1"/>
</dbReference>
<dbReference type="OrthoDB" id="5694214at2"/>
<keyword evidence="3" id="KW-0732">Signal</keyword>
<evidence type="ECO:0000256" key="2">
    <source>
        <dbReference type="ARBA" id="ARBA00006275"/>
    </source>
</evidence>
<evidence type="ECO:0000259" key="6">
    <source>
        <dbReference type="Pfam" id="PF07980"/>
    </source>
</evidence>
<dbReference type="AlphaFoldDB" id="W0RU03"/>
<accession>W0RU03</accession>
<evidence type="ECO:0000256" key="4">
    <source>
        <dbReference type="ARBA" id="ARBA00023136"/>
    </source>
</evidence>
<dbReference type="InterPro" id="IPR012944">
    <property type="entry name" value="SusD_RagB_dom"/>
</dbReference>
<dbReference type="CDD" id="cd08977">
    <property type="entry name" value="SusD"/>
    <property type="match status" value="1"/>
</dbReference>
<evidence type="ECO:0000259" key="7">
    <source>
        <dbReference type="Pfam" id="PF14322"/>
    </source>
</evidence>
<organism evidence="8 9">
    <name type="scientific">Gemmatirosa kalamazoonensis</name>
    <dbReference type="NCBI Taxonomy" id="861299"/>
    <lineage>
        <taxon>Bacteria</taxon>
        <taxon>Pseudomonadati</taxon>
        <taxon>Gemmatimonadota</taxon>
        <taxon>Gemmatimonadia</taxon>
        <taxon>Gemmatimonadales</taxon>
        <taxon>Gemmatimonadaceae</taxon>
        <taxon>Gemmatirosa</taxon>
    </lineage>
</organism>
<dbReference type="eggNOG" id="COG3637">
    <property type="taxonomic scope" value="Bacteria"/>
</dbReference>
<sequence>MRHTKILTSLFVALVVVPQGCTNLSEDPYSVITPEKFYQNDDEVRSGLAAVYSQLNTVSTGNQQYLNEITSDEGVIPTRGQDWFDNGVHLEAQRHTWQAGSPLALNQINSTWVQSFTGVARANVLLAAVENLPIANKARTIAETRVLRAYFYYHLMDLFGGVPLVTTTEVEPHERTTRAETFAFIEKELTEARKDLPVAWPSSDYGRATQGWVDAMLAHMYLNAEVYTGTVTAGGLQKGSAQWQKAIDAADRVIAGPYKLTADQAANFRADNNTSTEIVMVSARRPESGLNGYGTISNNLHYNQFSPAPNNGRAVEPPTYRKFDPDDKRRAAILEGPQFHLVTGAAINDRSGARLVYTVDIPDITQATEGNGVRIYKWPYDPARVTNLHGNDFAIFRLAEILLIKAEALNELGRTSEAIPLVNQIRARAFTPPKPIASNLSQAQLRTAIFDERQIELLEEGRRRTDQIRQGTYLLASWNHEADAPFRVLMPIPQTQMDANPLLVQNPGY</sequence>
<dbReference type="PATRIC" id="fig|861299.3.peg.6312"/>
<dbReference type="InterPro" id="IPR011990">
    <property type="entry name" value="TPR-like_helical_dom_sf"/>
</dbReference>
<evidence type="ECO:0000313" key="8">
    <source>
        <dbReference type="EMBL" id="AHG93780.1"/>
    </source>
</evidence>
<comment type="similarity">
    <text evidence="2">Belongs to the SusD family.</text>
</comment>
<comment type="subcellular location">
    <subcellularLocation>
        <location evidence="1">Cell outer membrane</location>
    </subcellularLocation>
</comment>
<gene>
    <name evidence="8" type="ORF">J421_6245</name>
</gene>
<keyword evidence="5" id="KW-0998">Cell outer membrane</keyword>
<dbReference type="SUPFAM" id="SSF48452">
    <property type="entry name" value="TPR-like"/>
    <property type="match status" value="1"/>
</dbReference>
<dbReference type="GO" id="GO:0009279">
    <property type="term" value="C:cell outer membrane"/>
    <property type="evidence" value="ECO:0007669"/>
    <property type="project" value="UniProtKB-SubCell"/>
</dbReference>
<keyword evidence="9" id="KW-1185">Reference proteome</keyword>
<proteinExistence type="inferred from homology"/>
<dbReference type="Pfam" id="PF14322">
    <property type="entry name" value="SusD-like_3"/>
    <property type="match status" value="1"/>
</dbReference>
<evidence type="ECO:0000256" key="3">
    <source>
        <dbReference type="ARBA" id="ARBA00022729"/>
    </source>
</evidence>
<reference evidence="8 9" key="1">
    <citation type="journal article" date="2014" name="Genome Announc.">
        <title>Genome Sequence and Methylome of Soil Bacterium Gemmatirosa kalamazoonensis KBS708T, a Member of the Rarely Cultivated Gemmatimonadetes Phylum.</title>
        <authorList>
            <person name="Debruyn J.M."/>
            <person name="Radosevich M."/>
            <person name="Wommack K.E."/>
            <person name="Polson S.W."/>
            <person name="Hauser L.J."/>
            <person name="Fawaz M.N."/>
            <person name="Korlach J."/>
            <person name="Tsai Y.C."/>
        </authorList>
    </citation>
    <scope>NUCLEOTIDE SEQUENCE [LARGE SCALE GENOMIC DNA]</scope>
    <source>
        <strain evidence="8 9">KBS708</strain>
        <plasmid evidence="9">Plasmid 2</plasmid>
    </source>
</reference>
<geneLocation type="plasmid" evidence="8 9">
    <name>2</name>
</geneLocation>